<evidence type="ECO:0000313" key="3">
    <source>
        <dbReference type="EMBL" id="TCK27104.1"/>
    </source>
</evidence>
<evidence type="ECO:0000256" key="1">
    <source>
        <dbReference type="SAM" id="MobiDB-lite"/>
    </source>
</evidence>
<feature type="compositionally biased region" description="Polar residues" evidence="1">
    <location>
        <begin position="73"/>
        <end position="85"/>
    </location>
</feature>
<feature type="compositionally biased region" description="Low complexity" evidence="1">
    <location>
        <begin position="159"/>
        <end position="178"/>
    </location>
</feature>
<sequence length="239" mass="23524">MTSTFDTAPAATADPRTGALGAPAPTPDRASETVTALRTEAGSTFHESDLTPAGVHPATTGRGSTDLGAAVPTPTNHGTADQDTTGPGPLEPTATDPGAAVSGTADQDTTGFGPRDTGTTGPGTAASSATDPGPATTVEPVSGRERSGTRRTIRRSRRGGPQAESAGARGSSDGAGTATEARGTVRALLRDDSGMSTVEYAIGTVAAAAFAAILYAVVSGDTILGALTGIVQRALSTTF</sequence>
<feature type="transmembrane region" description="Helical" evidence="2">
    <location>
        <begin position="198"/>
        <end position="218"/>
    </location>
</feature>
<reference evidence="3 4" key="1">
    <citation type="submission" date="2019-03" db="EMBL/GenBank/DDBJ databases">
        <title>Sequencing the genomes of 1000 actinobacteria strains.</title>
        <authorList>
            <person name="Klenk H.-P."/>
        </authorList>
    </citation>
    <scope>NUCLEOTIDE SEQUENCE [LARGE SCALE GENOMIC DNA]</scope>
    <source>
        <strain evidence="3 4">DSM 44969</strain>
    </source>
</reference>
<dbReference type="Proteomes" id="UP000295560">
    <property type="component" value="Unassembled WGS sequence"/>
</dbReference>
<feature type="compositionally biased region" description="Low complexity" evidence="1">
    <location>
        <begin position="1"/>
        <end position="19"/>
    </location>
</feature>
<feature type="region of interest" description="Disordered" evidence="1">
    <location>
        <begin position="1"/>
        <end position="179"/>
    </location>
</feature>
<keyword evidence="2" id="KW-1133">Transmembrane helix</keyword>
<dbReference type="Pfam" id="PF14029">
    <property type="entry name" value="DUF4244"/>
    <property type="match status" value="1"/>
</dbReference>
<name>A0A4R1HWI1_PSEEN</name>
<dbReference type="OrthoDB" id="3748241at2"/>
<feature type="compositionally biased region" description="Low complexity" evidence="1">
    <location>
        <begin position="108"/>
        <end position="131"/>
    </location>
</feature>
<accession>A0A4R1HWI1</accession>
<proteinExistence type="predicted"/>
<dbReference type="InterPro" id="IPR025338">
    <property type="entry name" value="DUF4244"/>
</dbReference>
<dbReference type="AlphaFoldDB" id="A0A4R1HWI1"/>
<gene>
    <name evidence="3" type="ORF">EV378_2961</name>
</gene>
<dbReference type="EMBL" id="SMFZ01000001">
    <property type="protein sequence ID" value="TCK27104.1"/>
    <property type="molecule type" value="Genomic_DNA"/>
</dbReference>
<dbReference type="RefSeq" id="WP_132425356.1">
    <property type="nucleotide sequence ID" value="NZ_SMFZ01000001.1"/>
</dbReference>
<protein>
    <submittedName>
        <fullName evidence="3">Uncharacterized protein DUF4244</fullName>
    </submittedName>
</protein>
<keyword evidence="2" id="KW-0812">Transmembrane</keyword>
<keyword evidence="2" id="KW-0472">Membrane</keyword>
<evidence type="ECO:0000313" key="4">
    <source>
        <dbReference type="Proteomes" id="UP000295560"/>
    </source>
</evidence>
<evidence type="ECO:0000256" key="2">
    <source>
        <dbReference type="SAM" id="Phobius"/>
    </source>
</evidence>
<comment type="caution">
    <text evidence="3">The sequence shown here is derived from an EMBL/GenBank/DDBJ whole genome shotgun (WGS) entry which is preliminary data.</text>
</comment>
<organism evidence="3 4">
    <name type="scientific">Pseudonocardia endophytica</name>
    <dbReference type="NCBI Taxonomy" id="401976"/>
    <lineage>
        <taxon>Bacteria</taxon>
        <taxon>Bacillati</taxon>
        <taxon>Actinomycetota</taxon>
        <taxon>Actinomycetes</taxon>
        <taxon>Pseudonocardiales</taxon>
        <taxon>Pseudonocardiaceae</taxon>
        <taxon>Pseudonocardia</taxon>
    </lineage>
</organism>
<feature type="compositionally biased region" description="Basic residues" evidence="1">
    <location>
        <begin position="149"/>
        <end position="158"/>
    </location>
</feature>
<keyword evidence="4" id="KW-1185">Reference proteome</keyword>